<keyword evidence="5" id="KW-0812">Transmembrane</keyword>
<dbReference type="eggNOG" id="KOG4177">
    <property type="taxonomic scope" value="Eukaryota"/>
</dbReference>
<dbReference type="EMBL" id="JH767148">
    <property type="protein sequence ID" value="EQC36327.1"/>
    <property type="molecule type" value="Genomic_DNA"/>
</dbReference>
<dbReference type="Pfam" id="PF12796">
    <property type="entry name" value="Ank_2"/>
    <property type="match status" value="1"/>
</dbReference>
<keyword evidence="1" id="KW-0677">Repeat</keyword>
<keyword evidence="2 3" id="KW-0040">ANK repeat</keyword>
<evidence type="ECO:0000256" key="3">
    <source>
        <dbReference type="PROSITE-ProRule" id="PRU00023"/>
    </source>
</evidence>
<dbReference type="AlphaFoldDB" id="T0S0S1"/>
<feature type="repeat" description="ANK" evidence="3">
    <location>
        <begin position="179"/>
        <end position="211"/>
    </location>
</feature>
<evidence type="ECO:0000256" key="5">
    <source>
        <dbReference type="SAM" id="Phobius"/>
    </source>
</evidence>
<feature type="repeat" description="ANK" evidence="3">
    <location>
        <begin position="146"/>
        <end position="178"/>
    </location>
</feature>
<proteinExistence type="predicted"/>
<feature type="transmembrane region" description="Helical" evidence="5">
    <location>
        <begin position="73"/>
        <end position="94"/>
    </location>
</feature>
<dbReference type="PROSITE" id="PS50297">
    <property type="entry name" value="ANK_REP_REGION"/>
    <property type="match status" value="2"/>
</dbReference>
<accession>T0S0S1</accession>
<evidence type="ECO:0000256" key="4">
    <source>
        <dbReference type="SAM" id="MobiDB-lite"/>
    </source>
</evidence>
<dbReference type="OMA" id="NTFTCIK"/>
<gene>
    <name evidence="6" type="ORF">SDRG_06432</name>
</gene>
<keyword evidence="7" id="KW-1185">Reference proteome</keyword>
<evidence type="ECO:0000256" key="1">
    <source>
        <dbReference type="ARBA" id="ARBA00022737"/>
    </source>
</evidence>
<dbReference type="GeneID" id="19947159"/>
<name>T0S0S1_SAPDV</name>
<dbReference type="PRINTS" id="PR01415">
    <property type="entry name" value="ANKYRIN"/>
</dbReference>
<dbReference type="RefSeq" id="XP_008610433.1">
    <property type="nucleotide sequence ID" value="XM_008612211.1"/>
</dbReference>
<keyword evidence="5" id="KW-1133">Transmembrane helix</keyword>
<dbReference type="InterPro" id="IPR002110">
    <property type="entry name" value="Ankyrin_rpt"/>
</dbReference>
<evidence type="ECO:0000313" key="6">
    <source>
        <dbReference type="EMBL" id="EQC36327.1"/>
    </source>
</evidence>
<organism evidence="6 7">
    <name type="scientific">Saprolegnia diclina (strain VS20)</name>
    <dbReference type="NCBI Taxonomy" id="1156394"/>
    <lineage>
        <taxon>Eukaryota</taxon>
        <taxon>Sar</taxon>
        <taxon>Stramenopiles</taxon>
        <taxon>Oomycota</taxon>
        <taxon>Saprolegniomycetes</taxon>
        <taxon>Saprolegniales</taxon>
        <taxon>Saprolegniaceae</taxon>
        <taxon>Saprolegnia</taxon>
    </lineage>
</organism>
<evidence type="ECO:0000313" key="7">
    <source>
        <dbReference type="Proteomes" id="UP000030762"/>
    </source>
</evidence>
<sequence length="373" mass="40372">MGGLYVSTHVVLNRRYPSWDGAGRAATLPWATFLSFVQSVSLLLVVIAWAVAQSAMDKVCIADKRAKSECVTLSTAFTIALVNVFLSLFVFGLWRVSHKWLEAKASGALMDSFILAAKTGLTHTYDLDEALAIIAGRADLDALGTDGRNALHWAAALNRSAVVHVLLKKGAHISRSDKDGWTPLHWASRMGNPDVVRLLVKHGADVNAKDPWGTTPLMLSVLGKSKTSTMCLLELGAHINARNVFGQTVLMMCAQEDAEMHAFVVLLVNANATLRLRDSQGMNVLHYAAGAGLKNIAATLLECCTPAELGQLNKFGDSPLHEARLRQRKTTAAILEGNPNGMAEASSEDEESDEYELRSDVSDSSDSGDERTW</sequence>
<dbReference type="PROSITE" id="PS50088">
    <property type="entry name" value="ANK_REPEAT"/>
    <property type="match status" value="2"/>
</dbReference>
<feature type="region of interest" description="Disordered" evidence="4">
    <location>
        <begin position="334"/>
        <end position="373"/>
    </location>
</feature>
<dbReference type="VEuPathDB" id="FungiDB:SDRG_06432"/>
<dbReference type="PANTHER" id="PTHR24178">
    <property type="entry name" value="MOLTING PROTEIN MLT-4"/>
    <property type="match status" value="1"/>
</dbReference>
<dbReference type="InterPro" id="IPR036770">
    <property type="entry name" value="Ankyrin_rpt-contain_sf"/>
</dbReference>
<evidence type="ECO:0000256" key="2">
    <source>
        <dbReference type="ARBA" id="ARBA00023043"/>
    </source>
</evidence>
<dbReference type="SUPFAM" id="SSF48403">
    <property type="entry name" value="Ankyrin repeat"/>
    <property type="match status" value="1"/>
</dbReference>
<dbReference type="SMART" id="SM00248">
    <property type="entry name" value="ANK"/>
    <property type="match status" value="5"/>
</dbReference>
<dbReference type="Gene3D" id="1.25.40.20">
    <property type="entry name" value="Ankyrin repeat-containing domain"/>
    <property type="match status" value="3"/>
</dbReference>
<protein>
    <submittedName>
        <fullName evidence="6">Uncharacterized protein</fullName>
    </submittedName>
</protein>
<feature type="transmembrane region" description="Helical" evidence="5">
    <location>
        <begin position="30"/>
        <end position="52"/>
    </location>
</feature>
<reference evidence="6 7" key="1">
    <citation type="submission" date="2012-04" db="EMBL/GenBank/DDBJ databases">
        <title>The Genome Sequence of Saprolegnia declina VS20.</title>
        <authorList>
            <consortium name="The Broad Institute Genome Sequencing Platform"/>
            <person name="Russ C."/>
            <person name="Nusbaum C."/>
            <person name="Tyler B."/>
            <person name="van West P."/>
            <person name="Dieguez-Uribeondo J."/>
            <person name="de Bruijn I."/>
            <person name="Tripathy S."/>
            <person name="Jiang R."/>
            <person name="Young S.K."/>
            <person name="Zeng Q."/>
            <person name="Gargeya S."/>
            <person name="Fitzgerald M."/>
            <person name="Haas B."/>
            <person name="Abouelleil A."/>
            <person name="Alvarado L."/>
            <person name="Arachchi H.M."/>
            <person name="Berlin A."/>
            <person name="Chapman S.B."/>
            <person name="Goldberg J."/>
            <person name="Griggs A."/>
            <person name="Gujja S."/>
            <person name="Hansen M."/>
            <person name="Howarth C."/>
            <person name="Imamovic A."/>
            <person name="Larimer J."/>
            <person name="McCowen C."/>
            <person name="Montmayeur A."/>
            <person name="Murphy C."/>
            <person name="Neiman D."/>
            <person name="Pearson M."/>
            <person name="Priest M."/>
            <person name="Roberts A."/>
            <person name="Saif S."/>
            <person name="Shea T."/>
            <person name="Sisk P."/>
            <person name="Sykes S."/>
            <person name="Wortman J."/>
            <person name="Nusbaum C."/>
            <person name="Birren B."/>
        </authorList>
    </citation>
    <scope>NUCLEOTIDE SEQUENCE [LARGE SCALE GENOMIC DNA]</scope>
    <source>
        <strain evidence="6 7">VS20</strain>
    </source>
</reference>
<dbReference type="STRING" id="1156394.T0S0S1"/>
<dbReference type="OrthoDB" id="20872at2759"/>
<dbReference type="InParanoid" id="T0S0S1"/>
<dbReference type="Proteomes" id="UP000030762">
    <property type="component" value="Unassembled WGS sequence"/>
</dbReference>
<keyword evidence="5" id="KW-0472">Membrane</keyword>